<protein>
    <submittedName>
        <fullName evidence="3">MFS transporter</fullName>
    </submittedName>
</protein>
<keyword evidence="2" id="KW-0812">Transmembrane</keyword>
<feature type="transmembrane region" description="Helical" evidence="2">
    <location>
        <begin position="407"/>
        <end position="426"/>
    </location>
</feature>
<keyword evidence="1" id="KW-0175">Coiled coil</keyword>
<feature type="transmembrane region" description="Helical" evidence="2">
    <location>
        <begin position="161"/>
        <end position="183"/>
    </location>
</feature>
<keyword evidence="2" id="KW-1133">Transmembrane helix</keyword>
<keyword evidence="2" id="KW-0472">Membrane</keyword>
<sequence length="493" mass="53963">MAFGKKPSQSEIDGVQYRRVPTWCIALAEMQAGAAMAFYSLVGLMSYVANEGYGIALAVAGVILTGTRWFDGIIDPFLAIWIDKLNTRFGKLRILMLLGLTIRSIAVLLLFVWFSGKTQSIALFIILYMVNIVGNSIYDIAGNMLPAVMTNDPRQRPTVQVWATIYNYAFPMVLSMLSVMVILPMFGNQYTKEMLSLTCVIYVIVAWVMTLIACIGLTPVDKPENFMGISAGEEDNVTLKDMAKFLTDNRPFQLYVTAAVADKLASQVNSQAIVSTMLFGILIGNIQFGTMLSMLSMLPSIGFAILGARYCGKHGSKESIVTWTRVCLVIGIINIVFCSLIDMHSISTNIGLTACFFLLLLAMNASKMCVTTSNGSMRADIVDYELDRSGKYMPGIVTATYNFIDQLISSLGATIATVAVGFVGYVNTVPQPTDPATPGIKAMALALYFGMPIVGWICTLIAMRFYKLSKAELVQVQKRIAEKKEQILAAQAK</sequence>
<proteinExistence type="predicted"/>
<dbReference type="InterPro" id="IPR036259">
    <property type="entry name" value="MFS_trans_sf"/>
</dbReference>
<evidence type="ECO:0000313" key="4">
    <source>
        <dbReference type="Proteomes" id="UP000713596"/>
    </source>
</evidence>
<dbReference type="GO" id="GO:0015293">
    <property type="term" value="F:symporter activity"/>
    <property type="evidence" value="ECO:0007669"/>
    <property type="project" value="InterPro"/>
</dbReference>
<evidence type="ECO:0000256" key="2">
    <source>
        <dbReference type="SAM" id="Phobius"/>
    </source>
</evidence>
<feature type="transmembrane region" description="Helical" evidence="2">
    <location>
        <begin position="195"/>
        <end position="218"/>
    </location>
</feature>
<dbReference type="GO" id="GO:0008643">
    <property type="term" value="P:carbohydrate transport"/>
    <property type="evidence" value="ECO:0007669"/>
    <property type="project" value="InterPro"/>
</dbReference>
<dbReference type="GO" id="GO:0005886">
    <property type="term" value="C:plasma membrane"/>
    <property type="evidence" value="ECO:0007669"/>
    <property type="project" value="TreeGrafter"/>
</dbReference>
<organism evidence="3 4">
    <name type="scientific">Candidatus Allofournierella pullistercoris</name>
    <dbReference type="NCBI Taxonomy" id="2838597"/>
    <lineage>
        <taxon>Bacteria</taxon>
        <taxon>Bacillati</taxon>
        <taxon>Bacillota</taxon>
        <taxon>Clostridia</taxon>
        <taxon>Eubacteriales</taxon>
        <taxon>Oscillospiraceae</taxon>
        <taxon>Allofournierella</taxon>
    </lineage>
</organism>
<feature type="transmembrane region" description="Helical" evidence="2">
    <location>
        <begin position="20"/>
        <end position="41"/>
    </location>
</feature>
<reference evidence="3" key="2">
    <citation type="submission" date="2021-04" db="EMBL/GenBank/DDBJ databases">
        <authorList>
            <person name="Gilroy R."/>
        </authorList>
    </citation>
    <scope>NUCLEOTIDE SEQUENCE</scope>
    <source>
        <strain evidence="3">B5_2728</strain>
    </source>
</reference>
<name>A0A948WR83_9FIRM</name>
<accession>A0A948WR83</accession>
<dbReference type="PANTHER" id="PTHR11328">
    <property type="entry name" value="MAJOR FACILITATOR SUPERFAMILY DOMAIN-CONTAINING PROTEIN"/>
    <property type="match status" value="1"/>
</dbReference>
<gene>
    <name evidence="3" type="ORF">H9882_03835</name>
</gene>
<feature type="transmembrane region" description="Helical" evidence="2">
    <location>
        <begin position="343"/>
        <end position="363"/>
    </location>
</feature>
<feature type="transmembrane region" description="Helical" evidence="2">
    <location>
        <begin position="94"/>
        <end position="114"/>
    </location>
</feature>
<dbReference type="Gene3D" id="1.20.1250.20">
    <property type="entry name" value="MFS general substrate transporter like domains"/>
    <property type="match status" value="1"/>
</dbReference>
<feature type="transmembrane region" description="Helical" evidence="2">
    <location>
        <begin position="53"/>
        <end position="74"/>
    </location>
</feature>
<feature type="transmembrane region" description="Helical" evidence="2">
    <location>
        <begin position="121"/>
        <end position="141"/>
    </location>
</feature>
<evidence type="ECO:0000313" key="3">
    <source>
        <dbReference type="EMBL" id="MBU3806005.1"/>
    </source>
</evidence>
<feature type="transmembrane region" description="Helical" evidence="2">
    <location>
        <begin position="320"/>
        <end position="337"/>
    </location>
</feature>
<feature type="coiled-coil region" evidence="1">
    <location>
        <begin position="466"/>
        <end position="493"/>
    </location>
</feature>
<dbReference type="Pfam" id="PF13347">
    <property type="entry name" value="MFS_2"/>
    <property type="match status" value="1"/>
</dbReference>
<dbReference type="PANTHER" id="PTHR11328:SF24">
    <property type="entry name" value="MAJOR FACILITATOR SUPERFAMILY (MFS) PROFILE DOMAIN-CONTAINING PROTEIN"/>
    <property type="match status" value="1"/>
</dbReference>
<feature type="transmembrane region" description="Helical" evidence="2">
    <location>
        <begin position="286"/>
        <end position="308"/>
    </location>
</feature>
<dbReference type="Proteomes" id="UP000713596">
    <property type="component" value="Unassembled WGS sequence"/>
</dbReference>
<reference evidence="3" key="1">
    <citation type="journal article" date="2021" name="PeerJ">
        <title>Extensive microbial diversity within the chicken gut microbiome revealed by metagenomics and culture.</title>
        <authorList>
            <person name="Gilroy R."/>
            <person name="Ravi A."/>
            <person name="Getino M."/>
            <person name="Pursley I."/>
            <person name="Horton D.L."/>
            <person name="Alikhan N.F."/>
            <person name="Baker D."/>
            <person name="Gharbi K."/>
            <person name="Hall N."/>
            <person name="Watson M."/>
            <person name="Adriaenssens E.M."/>
            <person name="Foster-Nyarko E."/>
            <person name="Jarju S."/>
            <person name="Secka A."/>
            <person name="Antonio M."/>
            <person name="Oren A."/>
            <person name="Chaudhuri R.R."/>
            <person name="La Ragione R."/>
            <person name="Hildebrand F."/>
            <person name="Pallen M.J."/>
        </authorList>
    </citation>
    <scope>NUCLEOTIDE SEQUENCE</scope>
    <source>
        <strain evidence="3">B5_2728</strain>
    </source>
</reference>
<comment type="caution">
    <text evidence="3">The sequence shown here is derived from an EMBL/GenBank/DDBJ whole genome shotgun (WGS) entry which is preliminary data.</text>
</comment>
<dbReference type="InterPro" id="IPR039672">
    <property type="entry name" value="MFS_2"/>
</dbReference>
<evidence type="ECO:0000256" key="1">
    <source>
        <dbReference type="SAM" id="Coils"/>
    </source>
</evidence>
<dbReference type="EMBL" id="JAHLFP010000030">
    <property type="protein sequence ID" value="MBU3806005.1"/>
    <property type="molecule type" value="Genomic_DNA"/>
</dbReference>
<feature type="transmembrane region" description="Helical" evidence="2">
    <location>
        <begin position="446"/>
        <end position="466"/>
    </location>
</feature>
<dbReference type="AlphaFoldDB" id="A0A948WR83"/>
<dbReference type="SUPFAM" id="SSF103473">
    <property type="entry name" value="MFS general substrate transporter"/>
    <property type="match status" value="1"/>
</dbReference>